<gene>
    <name evidence="1" type="ORF">SAMN05518684_105287</name>
</gene>
<evidence type="ECO:0000313" key="1">
    <source>
        <dbReference type="EMBL" id="SER95501.1"/>
    </source>
</evidence>
<organism evidence="1 2">
    <name type="scientific">Salipaludibacillus aurantiacus</name>
    <dbReference type="NCBI Taxonomy" id="1601833"/>
    <lineage>
        <taxon>Bacteria</taxon>
        <taxon>Bacillati</taxon>
        <taxon>Bacillota</taxon>
        <taxon>Bacilli</taxon>
        <taxon>Bacillales</taxon>
        <taxon>Bacillaceae</taxon>
    </lineage>
</organism>
<keyword evidence="2" id="KW-1185">Reference proteome</keyword>
<dbReference type="RefSeq" id="WP_093050216.1">
    <property type="nucleotide sequence ID" value="NZ_FOGT01000005.1"/>
</dbReference>
<proteinExistence type="predicted"/>
<sequence>MELIDWSYGRRYQIKAVFSSHPNSPVIFRSFPDYYFIYTVKWSDRDSPVNRDDLAEMEKLLNEELGCLKAYETRRSVCGRAGL</sequence>
<accession>A0A1H9TEC7</accession>
<dbReference type="AlphaFoldDB" id="A0A1H9TEC7"/>
<dbReference type="Proteomes" id="UP000198571">
    <property type="component" value="Unassembled WGS sequence"/>
</dbReference>
<protein>
    <submittedName>
        <fullName evidence="1">Uncharacterized protein</fullName>
    </submittedName>
</protein>
<name>A0A1H9TEC7_9BACI</name>
<evidence type="ECO:0000313" key="2">
    <source>
        <dbReference type="Proteomes" id="UP000198571"/>
    </source>
</evidence>
<reference evidence="2" key="1">
    <citation type="submission" date="2016-10" db="EMBL/GenBank/DDBJ databases">
        <authorList>
            <person name="Varghese N."/>
            <person name="Submissions S."/>
        </authorList>
    </citation>
    <scope>NUCLEOTIDE SEQUENCE [LARGE SCALE GENOMIC DNA]</scope>
    <source>
        <strain evidence="2">S9</strain>
    </source>
</reference>
<dbReference type="OrthoDB" id="2453421at2"/>
<dbReference type="EMBL" id="FOGT01000005">
    <property type="protein sequence ID" value="SER95501.1"/>
    <property type="molecule type" value="Genomic_DNA"/>
</dbReference>